<evidence type="ECO:0000313" key="1">
    <source>
        <dbReference type="EMBL" id="SIS92788.1"/>
    </source>
</evidence>
<dbReference type="STRING" id="477680.SAMN05421788_102141"/>
<organism evidence="1 2">
    <name type="scientific">Filimonas lacunae</name>
    <dbReference type="NCBI Taxonomy" id="477680"/>
    <lineage>
        <taxon>Bacteria</taxon>
        <taxon>Pseudomonadati</taxon>
        <taxon>Bacteroidota</taxon>
        <taxon>Chitinophagia</taxon>
        <taxon>Chitinophagales</taxon>
        <taxon>Chitinophagaceae</taxon>
        <taxon>Filimonas</taxon>
    </lineage>
</organism>
<dbReference type="AlphaFoldDB" id="A0A1N7N3D3"/>
<name>A0A1N7N3D3_9BACT</name>
<sequence length="53" mass="5458">MELLGWGLSGGKTGVAKVGGGVIGIIQLRYGAVSCSGLKRSVFKVLFSVFSLI</sequence>
<accession>A0A1N7N3D3</accession>
<keyword evidence="2" id="KW-1185">Reference proteome</keyword>
<dbReference type="Proteomes" id="UP000186917">
    <property type="component" value="Unassembled WGS sequence"/>
</dbReference>
<protein>
    <submittedName>
        <fullName evidence="1">Uncharacterized protein</fullName>
    </submittedName>
</protein>
<dbReference type="EMBL" id="FTOR01000002">
    <property type="protein sequence ID" value="SIS92788.1"/>
    <property type="molecule type" value="Genomic_DNA"/>
</dbReference>
<gene>
    <name evidence="1" type="ORF">SAMN05421788_102141</name>
</gene>
<proteinExistence type="predicted"/>
<reference evidence="2" key="1">
    <citation type="submission" date="2017-01" db="EMBL/GenBank/DDBJ databases">
        <authorList>
            <person name="Varghese N."/>
            <person name="Submissions S."/>
        </authorList>
    </citation>
    <scope>NUCLEOTIDE SEQUENCE [LARGE SCALE GENOMIC DNA]</scope>
    <source>
        <strain evidence="2">DSM 21054</strain>
    </source>
</reference>
<evidence type="ECO:0000313" key="2">
    <source>
        <dbReference type="Proteomes" id="UP000186917"/>
    </source>
</evidence>